<dbReference type="RefSeq" id="WP_220203686.1">
    <property type="nucleotide sequence ID" value="NZ_BNJK01000001.1"/>
</dbReference>
<dbReference type="SUPFAM" id="SSF161098">
    <property type="entry name" value="MetI-like"/>
    <property type="match status" value="1"/>
</dbReference>
<evidence type="ECO:0000256" key="2">
    <source>
        <dbReference type="ARBA" id="ARBA00022448"/>
    </source>
</evidence>
<feature type="transmembrane region" description="Helical" evidence="7">
    <location>
        <begin position="156"/>
        <end position="177"/>
    </location>
</feature>
<evidence type="ECO:0000256" key="3">
    <source>
        <dbReference type="ARBA" id="ARBA00022475"/>
    </source>
</evidence>
<dbReference type="Proteomes" id="UP000597444">
    <property type="component" value="Unassembled WGS sequence"/>
</dbReference>
<evidence type="ECO:0000256" key="7">
    <source>
        <dbReference type="RuleBase" id="RU363032"/>
    </source>
</evidence>
<dbReference type="PANTHER" id="PTHR43744:SF12">
    <property type="entry name" value="ABC TRANSPORTER PERMEASE PROTEIN MG189-RELATED"/>
    <property type="match status" value="1"/>
</dbReference>
<keyword evidence="2 7" id="KW-0813">Transport</keyword>
<keyword evidence="10" id="KW-1185">Reference proteome</keyword>
<protein>
    <submittedName>
        <fullName evidence="9">ABC transporter permease</fullName>
    </submittedName>
</protein>
<feature type="transmembrane region" description="Helical" evidence="7">
    <location>
        <begin position="264"/>
        <end position="285"/>
    </location>
</feature>
<organism evidence="9 10">
    <name type="scientific">Reticulibacter mediterranei</name>
    <dbReference type="NCBI Taxonomy" id="2778369"/>
    <lineage>
        <taxon>Bacteria</taxon>
        <taxon>Bacillati</taxon>
        <taxon>Chloroflexota</taxon>
        <taxon>Ktedonobacteria</taxon>
        <taxon>Ktedonobacterales</taxon>
        <taxon>Reticulibacteraceae</taxon>
        <taxon>Reticulibacter</taxon>
    </lineage>
</organism>
<dbReference type="InterPro" id="IPR000515">
    <property type="entry name" value="MetI-like"/>
</dbReference>
<dbReference type="EMBL" id="BNJK01000001">
    <property type="protein sequence ID" value="GHO92874.1"/>
    <property type="molecule type" value="Genomic_DNA"/>
</dbReference>
<dbReference type="PROSITE" id="PS50928">
    <property type="entry name" value="ABC_TM1"/>
    <property type="match status" value="1"/>
</dbReference>
<evidence type="ECO:0000256" key="1">
    <source>
        <dbReference type="ARBA" id="ARBA00004651"/>
    </source>
</evidence>
<evidence type="ECO:0000313" key="10">
    <source>
        <dbReference type="Proteomes" id="UP000597444"/>
    </source>
</evidence>
<dbReference type="PANTHER" id="PTHR43744">
    <property type="entry name" value="ABC TRANSPORTER PERMEASE PROTEIN MG189-RELATED-RELATED"/>
    <property type="match status" value="1"/>
</dbReference>
<accession>A0A8J3MZ89</accession>
<feature type="domain" description="ABC transmembrane type-1" evidence="8">
    <location>
        <begin position="79"/>
        <end position="285"/>
    </location>
</feature>
<name>A0A8J3MZ89_9CHLR</name>
<evidence type="ECO:0000256" key="5">
    <source>
        <dbReference type="ARBA" id="ARBA00022989"/>
    </source>
</evidence>
<dbReference type="GO" id="GO:0005886">
    <property type="term" value="C:plasma membrane"/>
    <property type="evidence" value="ECO:0007669"/>
    <property type="project" value="UniProtKB-SubCell"/>
</dbReference>
<evidence type="ECO:0000256" key="6">
    <source>
        <dbReference type="ARBA" id="ARBA00023136"/>
    </source>
</evidence>
<gene>
    <name evidence="9" type="ORF">KSF_029220</name>
</gene>
<dbReference type="InterPro" id="IPR035906">
    <property type="entry name" value="MetI-like_sf"/>
</dbReference>
<feature type="transmembrane region" description="Helical" evidence="7">
    <location>
        <begin position="21"/>
        <end position="43"/>
    </location>
</feature>
<keyword evidence="4 7" id="KW-0812">Transmembrane</keyword>
<comment type="subcellular location">
    <subcellularLocation>
        <location evidence="1 7">Cell membrane</location>
        <topology evidence="1 7">Multi-pass membrane protein</topology>
    </subcellularLocation>
</comment>
<comment type="caution">
    <text evidence="9">The sequence shown here is derived from an EMBL/GenBank/DDBJ whole genome shotgun (WGS) entry which is preliminary data.</text>
</comment>
<evidence type="ECO:0000259" key="8">
    <source>
        <dbReference type="PROSITE" id="PS50928"/>
    </source>
</evidence>
<dbReference type="AlphaFoldDB" id="A0A8J3MZ89"/>
<reference evidence="9" key="1">
    <citation type="submission" date="2020-10" db="EMBL/GenBank/DDBJ databases">
        <title>Taxonomic study of unclassified bacteria belonging to the class Ktedonobacteria.</title>
        <authorList>
            <person name="Yabe S."/>
            <person name="Wang C.M."/>
            <person name="Zheng Y."/>
            <person name="Sakai Y."/>
            <person name="Cavaletti L."/>
            <person name="Monciardini P."/>
            <person name="Donadio S."/>
        </authorList>
    </citation>
    <scope>NUCLEOTIDE SEQUENCE</scope>
    <source>
        <strain evidence="9">ID150040</strain>
    </source>
</reference>
<evidence type="ECO:0000256" key="4">
    <source>
        <dbReference type="ARBA" id="ARBA00022692"/>
    </source>
</evidence>
<dbReference type="GO" id="GO:0055085">
    <property type="term" value="P:transmembrane transport"/>
    <property type="evidence" value="ECO:0007669"/>
    <property type="project" value="InterPro"/>
</dbReference>
<keyword evidence="5 7" id="KW-1133">Transmembrane helix</keyword>
<evidence type="ECO:0000313" key="9">
    <source>
        <dbReference type="EMBL" id="GHO92874.1"/>
    </source>
</evidence>
<keyword evidence="3" id="KW-1003">Cell membrane</keyword>
<comment type="similarity">
    <text evidence="7">Belongs to the binding-protein-dependent transport system permease family.</text>
</comment>
<feature type="transmembrane region" description="Helical" evidence="7">
    <location>
        <begin position="114"/>
        <end position="136"/>
    </location>
</feature>
<dbReference type="Pfam" id="PF00528">
    <property type="entry name" value="BPD_transp_1"/>
    <property type="match status" value="1"/>
</dbReference>
<sequence>MKSFSYSGSRPHTTARKLSGYIILVSVALLIVMPFLWVVSLALKGPQESLAYPPDLIPHALTFNNFSTVLSNEMMLGAFINSVLVAAIAIATNVAFTTLAGYAFARLRFPGREVVFFILIASTMVPGAVTLVPLFLMTRGFPLMGGNDLLGHGGVGLLNTIPGLVLPHVIQALNIFLARQFFLELPEDWAEAARLDGASEFLTFLRVYLPLSRPMVATIAILSFTSAWEDFLWPLVVTSSPDSYTVQVALNVLAGTGGGGSADWGPVMAAAVLATLPLLLVFLFFQRHFVEGLASGGVKG</sequence>
<keyword evidence="6 7" id="KW-0472">Membrane</keyword>
<feature type="transmembrane region" description="Helical" evidence="7">
    <location>
        <begin position="78"/>
        <end position="102"/>
    </location>
</feature>
<proteinExistence type="inferred from homology"/>
<dbReference type="Gene3D" id="1.10.3720.10">
    <property type="entry name" value="MetI-like"/>
    <property type="match status" value="1"/>
</dbReference>
<dbReference type="CDD" id="cd06261">
    <property type="entry name" value="TM_PBP2"/>
    <property type="match status" value="1"/>
</dbReference>